<dbReference type="Pfam" id="PF07548">
    <property type="entry name" value="ChlamPMP_M"/>
    <property type="match status" value="1"/>
</dbReference>
<evidence type="ECO:0000256" key="1">
    <source>
        <dbReference type="ARBA" id="ARBA00004191"/>
    </source>
</evidence>
<dbReference type="Gene3D" id="2.40.128.130">
    <property type="entry name" value="Autotransporter beta-domain"/>
    <property type="match status" value="1"/>
</dbReference>
<keyword evidence="13" id="KW-1185">Reference proteome</keyword>
<dbReference type="EMBL" id="LT993738">
    <property type="protein sequence ID" value="SPN73196.1"/>
    <property type="molecule type" value="Genomic_DNA"/>
</dbReference>
<dbReference type="GO" id="GO:0009279">
    <property type="term" value="C:cell outer membrane"/>
    <property type="evidence" value="ECO:0007669"/>
    <property type="project" value="UniProtKB-SubCell"/>
</dbReference>
<evidence type="ECO:0000256" key="9">
    <source>
        <dbReference type="ARBA" id="ARBA00023136"/>
    </source>
</evidence>
<dbReference type="InterPro" id="IPR003368">
    <property type="entry name" value="POMP_repeat"/>
</dbReference>
<evidence type="ECO:0000256" key="4">
    <source>
        <dbReference type="ARBA" id="ARBA00022452"/>
    </source>
</evidence>
<keyword evidence="6" id="KW-0964">Secreted</keyword>
<dbReference type="AlphaFoldDB" id="A0A2R8FA69"/>
<dbReference type="PROSITE" id="PS51208">
    <property type="entry name" value="AUTOTRANSPORTER"/>
    <property type="match status" value="1"/>
</dbReference>
<dbReference type="InterPro" id="IPR011427">
    <property type="entry name" value="Polymorphic_membr_middle"/>
</dbReference>
<dbReference type="Proteomes" id="UP000244926">
    <property type="component" value="Chromosome I"/>
</dbReference>
<keyword evidence="8" id="KW-0732">Signal</keyword>
<feature type="domain" description="Autotransporter" evidence="11">
    <location>
        <begin position="614"/>
        <end position="916"/>
    </location>
</feature>
<sequence length="916" mass="100394">MRRMQYRLPAIVALMVLSITYTSLGAAVLPLGPENSFNGNGKISYSYDVQPDDVYNLAGDVSISNVDNSSVNKACFDVTSGSMTFLGNEHRLYCRNIKSGTTLEGVVLSSKGTQATVRFSGFSLLSFIESPSDIGEQGCFYVKNALMLLNNNLIRFEKNRSKTKGGAINAGNVTLAGNYNSVMFYDNEAVSSGGAIHASGSIQIMVNQGAVSFLQNNAKNGLGGALYSNGDIDISQNTHVIFRDNQALTTDIGQGGAICCLPQSGSSAPVPVLTLSGNKGVIFERNRSIIGGGAIYARRLTISSGGPTLFINNIVDMNSTNLGGAITIDSGGELILTAEQGNITFQGNHTSNNTLNALHLRSNAKFLKLQARDGFSVEFYDPITSEADGSTNLNINGDPKNKVYTGSILFSGAKSISKDIKNFQSVIPQNVNLSAGSLVLKGGADLTVSKFTQSPESRLIMDLGTRLQASKEDITITKLAINIDTLTSSSIPAVIKANKQISITSPIELITAGIVYDNVGMRNDQNFSLLVLEPGTGAAVTVLNSISENPHFGFQGSWKLAWSGTGRQVGELAWHKTGYRPSPEKEGNLVSNILWGNFIDIKSLMHIQESYGWSLQTDRSICIDGIGNFFHLSASEKNKRYRHNSAGYVLSINNELTPTHYTSLAFSQIFSRDKDYAVSKNEYRMYLGSYLCQYTTSLNTIFHYVARSHNLKVGIPIRRVPQNPPLIFQFLCTYGHVCNHMKTDYTDIPMVRNSWRNNCCAMNCGASMPLLLFENGRVFQAAIPFMKLQLVYAYQRSFKETITNGRRFSRGSLTCISLPLGVRFEKLAPSENLLYDFSFSYVPDLFRNNPSCEGGLVISRDSWLTSATNLSKHAFVGRGMSRYNFNDYTEFFCEGGVEWRPHSRNYNINCGSKFRF</sequence>
<dbReference type="OrthoDB" id="16668at2"/>
<comment type="similarity">
    <text evidence="3">Belongs to the PMP outer membrane protein family.</text>
</comment>
<evidence type="ECO:0000313" key="13">
    <source>
        <dbReference type="Proteomes" id="UP000244926"/>
    </source>
</evidence>
<keyword evidence="9" id="KW-0472">Membrane</keyword>
<keyword evidence="5" id="KW-0134">Cell wall</keyword>
<accession>A0A2R8FA69</accession>
<dbReference type="Pfam" id="PF02415">
    <property type="entry name" value="Chlam_PMP"/>
    <property type="match status" value="1"/>
</dbReference>
<evidence type="ECO:0000259" key="11">
    <source>
        <dbReference type="PROSITE" id="PS51208"/>
    </source>
</evidence>
<dbReference type="KEGG" id="csee:C10C_0005"/>
<gene>
    <name evidence="12" type="primary">pmpF_1</name>
    <name evidence="12" type="ORF">C10C_0005</name>
</gene>
<proteinExistence type="inferred from homology"/>
<evidence type="ECO:0000256" key="10">
    <source>
        <dbReference type="ARBA" id="ARBA00023237"/>
    </source>
</evidence>
<reference evidence="13" key="1">
    <citation type="submission" date="2017-11" db="EMBL/GenBank/DDBJ databases">
        <authorList>
            <person name="Seth-Smith MB H."/>
        </authorList>
    </citation>
    <scope>NUCLEOTIDE SEQUENCE [LARGE SCALE GENOMIC DNA]</scope>
</reference>
<dbReference type="InterPro" id="IPR005546">
    <property type="entry name" value="Autotransporte_beta"/>
</dbReference>
<keyword evidence="7" id="KW-0812">Transmembrane</keyword>
<dbReference type="NCBIfam" id="TIGR01376">
    <property type="entry name" value="POMP_repeat"/>
    <property type="match status" value="2"/>
</dbReference>
<evidence type="ECO:0000313" key="12">
    <source>
        <dbReference type="EMBL" id="SPN73196.1"/>
    </source>
</evidence>
<dbReference type="SMART" id="SM00869">
    <property type="entry name" value="Autotransporter"/>
    <property type="match status" value="1"/>
</dbReference>
<keyword evidence="4" id="KW-1134">Transmembrane beta strand</keyword>
<evidence type="ECO:0000256" key="3">
    <source>
        <dbReference type="ARBA" id="ARBA00007542"/>
    </source>
</evidence>
<evidence type="ECO:0000256" key="6">
    <source>
        <dbReference type="ARBA" id="ARBA00022525"/>
    </source>
</evidence>
<dbReference type="SUPFAM" id="SSF103515">
    <property type="entry name" value="Autotransporter"/>
    <property type="match status" value="1"/>
</dbReference>
<dbReference type="RefSeq" id="WP_108897103.1">
    <property type="nucleotide sequence ID" value="NZ_LT993738.1"/>
</dbReference>
<evidence type="ECO:0000256" key="8">
    <source>
        <dbReference type="ARBA" id="ARBA00022729"/>
    </source>
</evidence>
<evidence type="ECO:0000256" key="2">
    <source>
        <dbReference type="ARBA" id="ARBA00004416"/>
    </source>
</evidence>
<name>A0A2R8FA69_9CHLA</name>
<keyword evidence="10" id="KW-0998">Cell outer membrane</keyword>
<comment type="subcellular location">
    <subcellularLocation>
        <location evidence="2">Cell outer membrane</location>
        <topology evidence="2">Peripheral membrane protein</topology>
        <orientation evidence="2">Extracellular side</orientation>
    </subcellularLocation>
    <subcellularLocation>
        <location evidence="1">Secreted</location>
        <location evidence="1">Cell wall</location>
    </subcellularLocation>
</comment>
<protein>
    <submittedName>
        <fullName evidence="12">Polymorphic membrane protein F,chlamydial polymorphic outer membrane protein repeat,Autotransporter beta-domain</fullName>
    </submittedName>
</protein>
<dbReference type="InterPro" id="IPR036709">
    <property type="entry name" value="Autotransporte_beta_dom_sf"/>
</dbReference>
<evidence type="ECO:0000256" key="7">
    <source>
        <dbReference type="ARBA" id="ARBA00022692"/>
    </source>
</evidence>
<evidence type="ECO:0000256" key="5">
    <source>
        <dbReference type="ARBA" id="ARBA00022512"/>
    </source>
</evidence>
<organism evidence="12 13">
    <name type="scientific">Chlamydia serpentis</name>
    <dbReference type="NCBI Taxonomy" id="1967782"/>
    <lineage>
        <taxon>Bacteria</taxon>
        <taxon>Pseudomonadati</taxon>
        <taxon>Chlamydiota</taxon>
        <taxon>Chlamydiia</taxon>
        <taxon>Chlamydiales</taxon>
        <taxon>Chlamydiaceae</taxon>
        <taxon>Chlamydia/Chlamydophila group</taxon>
        <taxon>Chlamydia</taxon>
    </lineage>
</organism>